<reference evidence="2" key="1">
    <citation type="journal article" date="2020" name="Cell">
        <title>Large-Scale Comparative Analyses of Tick Genomes Elucidate Their Genetic Diversity and Vector Capacities.</title>
        <authorList>
            <consortium name="Tick Genome and Microbiome Consortium (TIGMIC)"/>
            <person name="Jia N."/>
            <person name="Wang J."/>
            <person name="Shi W."/>
            <person name="Du L."/>
            <person name="Sun Y."/>
            <person name="Zhan W."/>
            <person name="Jiang J.F."/>
            <person name="Wang Q."/>
            <person name="Zhang B."/>
            <person name="Ji P."/>
            <person name="Bell-Sakyi L."/>
            <person name="Cui X.M."/>
            <person name="Yuan T.T."/>
            <person name="Jiang B.G."/>
            <person name="Yang W.F."/>
            <person name="Lam T.T."/>
            <person name="Chang Q.C."/>
            <person name="Ding S.J."/>
            <person name="Wang X.J."/>
            <person name="Zhu J.G."/>
            <person name="Ruan X.D."/>
            <person name="Zhao L."/>
            <person name="Wei J.T."/>
            <person name="Ye R.Z."/>
            <person name="Que T.C."/>
            <person name="Du C.H."/>
            <person name="Zhou Y.H."/>
            <person name="Cheng J.X."/>
            <person name="Dai P.F."/>
            <person name="Guo W.B."/>
            <person name="Han X.H."/>
            <person name="Huang E.J."/>
            <person name="Li L.F."/>
            <person name="Wei W."/>
            <person name="Gao Y.C."/>
            <person name="Liu J.Z."/>
            <person name="Shao H.Z."/>
            <person name="Wang X."/>
            <person name="Wang C.C."/>
            <person name="Yang T.C."/>
            <person name="Huo Q.B."/>
            <person name="Li W."/>
            <person name="Chen H.Y."/>
            <person name="Chen S.E."/>
            <person name="Zhou L.G."/>
            <person name="Ni X.B."/>
            <person name="Tian J.H."/>
            <person name="Sheng Y."/>
            <person name="Liu T."/>
            <person name="Pan Y.S."/>
            <person name="Xia L.Y."/>
            <person name="Li J."/>
            <person name="Zhao F."/>
            <person name="Cao W.C."/>
        </authorList>
    </citation>
    <scope>NUCLEOTIDE SEQUENCE</scope>
    <source>
        <strain evidence="2">Rsan-2018</strain>
    </source>
</reference>
<gene>
    <name evidence="2" type="ORF">HPB52_007406</name>
</gene>
<dbReference type="EMBL" id="JABSTV010001245">
    <property type="protein sequence ID" value="KAH7982845.1"/>
    <property type="molecule type" value="Genomic_DNA"/>
</dbReference>
<comment type="caution">
    <text evidence="2">The sequence shown here is derived from an EMBL/GenBank/DDBJ whole genome shotgun (WGS) entry which is preliminary data.</text>
</comment>
<evidence type="ECO:0000256" key="1">
    <source>
        <dbReference type="SAM" id="MobiDB-lite"/>
    </source>
</evidence>
<reference evidence="2" key="2">
    <citation type="submission" date="2021-09" db="EMBL/GenBank/DDBJ databases">
        <authorList>
            <person name="Jia N."/>
            <person name="Wang J."/>
            <person name="Shi W."/>
            <person name="Du L."/>
            <person name="Sun Y."/>
            <person name="Zhan W."/>
            <person name="Jiang J."/>
            <person name="Wang Q."/>
            <person name="Zhang B."/>
            <person name="Ji P."/>
            <person name="Sakyi L.B."/>
            <person name="Cui X."/>
            <person name="Yuan T."/>
            <person name="Jiang B."/>
            <person name="Yang W."/>
            <person name="Lam T.T.-Y."/>
            <person name="Chang Q."/>
            <person name="Ding S."/>
            <person name="Wang X."/>
            <person name="Zhu J."/>
            <person name="Ruan X."/>
            <person name="Zhao L."/>
            <person name="Wei J."/>
            <person name="Que T."/>
            <person name="Du C."/>
            <person name="Cheng J."/>
            <person name="Dai P."/>
            <person name="Han X."/>
            <person name="Huang E."/>
            <person name="Gao Y."/>
            <person name="Liu J."/>
            <person name="Shao H."/>
            <person name="Ye R."/>
            <person name="Li L."/>
            <person name="Wei W."/>
            <person name="Wang X."/>
            <person name="Wang C."/>
            <person name="Huo Q."/>
            <person name="Li W."/>
            <person name="Guo W."/>
            <person name="Chen H."/>
            <person name="Chen S."/>
            <person name="Zhou L."/>
            <person name="Zhou L."/>
            <person name="Ni X."/>
            <person name="Tian J."/>
            <person name="Zhou Y."/>
            <person name="Sheng Y."/>
            <person name="Liu T."/>
            <person name="Pan Y."/>
            <person name="Xia L."/>
            <person name="Li J."/>
            <person name="Zhao F."/>
            <person name="Cao W."/>
        </authorList>
    </citation>
    <scope>NUCLEOTIDE SEQUENCE</scope>
    <source>
        <strain evidence="2">Rsan-2018</strain>
        <tissue evidence="2">Larvae</tissue>
    </source>
</reference>
<name>A0A9D4QLS3_RHISA</name>
<dbReference type="AlphaFoldDB" id="A0A9D4QLS3"/>
<proteinExistence type="predicted"/>
<evidence type="ECO:0000313" key="3">
    <source>
        <dbReference type="Proteomes" id="UP000821837"/>
    </source>
</evidence>
<feature type="compositionally biased region" description="Basic and acidic residues" evidence="1">
    <location>
        <begin position="168"/>
        <end position="179"/>
    </location>
</feature>
<evidence type="ECO:0000313" key="2">
    <source>
        <dbReference type="EMBL" id="KAH7982845.1"/>
    </source>
</evidence>
<sequence length="179" mass="20298">MFNDLLRVACYGKYGDLIGGNLLRSWRQQAAQSTKVQWRSTLAHLPKGHNWKPEAHHDPVIIGDVVVPAEVNSVLKMRPKFSLEPHVPTHELLDINRRVANKTEKEQQETCPLEGVDSLLASTKDKPTQRRKQVQRLRSSGYSDPLLMATAESLLQKVKGQGRRKATHKNDTRPEQPNL</sequence>
<protein>
    <submittedName>
        <fullName evidence="2">Uncharacterized protein</fullName>
    </submittedName>
</protein>
<organism evidence="2 3">
    <name type="scientific">Rhipicephalus sanguineus</name>
    <name type="common">Brown dog tick</name>
    <name type="synonym">Ixodes sanguineus</name>
    <dbReference type="NCBI Taxonomy" id="34632"/>
    <lineage>
        <taxon>Eukaryota</taxon>
        <taxon>Metazoa</taxon>
        <taxon>Ecdysozoa</taxon>
        <taxon>Arthropoda</taxon>
        <taxon>Chelicerata</taxon>
        <taxon>Arachnida</taxon>
        <taxon>Acari</taxon>
        <taxon>Parasitiformes</taxon>
        <taxon>Ixodida</taxon>
        <taxon>Ixodoidea</taxon>
        <taxon>Ixodidae</taxon>
        <taxon>Rhipicephalinae</taxon>
        <taxon>Rhipicephalus</taxon>
        <taxon>Rhipicephalus</taxon>
    </lineage>
</organism>
<keyword evidence="3" id="KW-1185">Reference proteome</keyword>
<feature type="region of interest" description="Disordered" evidence="1">
    <location>
        <begin position="158"/>
        <end position="179"/>
    </location>
</feature>
<accession>A0A9D4QLS3</accession>
<feature type="region of interest" description="Disordered" evidence="1">
    <location>
        <begin position="124"/>
        <end position="146"/>
    </location>
</feature>
<dbReference type="Proteomes" id="UP000821837">
    <property type="component" value="Chromosome 1"/>
</dbReference>